<evidence type="ECO:0000256" key="9">
    <source>
        <dbReference type="SAM" id="MobiDB-lite"/>
    </source>
</evidence>
<evidence type="ECO:0000313" key="14">
    <source>
        <dbReference type="RefSeq" id="XP_052122371.1"/>
    </source>
</evidence>
<dbReference type="InterPro" id="IPR000718">
    <property type="entry name" value="Peptidase_M13"/>
</dbReference>
<comment type="subcellular location">
    <subcellularLocation>
        <location evidence="2">Cell membrane</location>
        <topology evidence="2">Single-pass type II membrane protein</topology>
    </subcellularLocation>
</comment>
<dbReference type="CTD" id="40588"/>
<evidence type="ECO:0000256" key="6">
    <source>
        <dbReference type="ARBA" id="ARBA00022801"/>
    </source>
</evidence>
<protein>
    <submittedName>
        <fullName evidence="14">Neprilysin-2</fullName>
    </submittedName>
</protein>
<keyword evidence="7" id="KW-0862">Zinc</keyword>
<dbReference type="PRINTS" id="PR00786">
    <property type="entry name" value="NEPRILYSIN"/>
</dbReference>
<keyword evidence="5" id="KW-0479">Metal-binding</keyword>
<dbReference type="Pfam" id="PF01431">
    <property type="entry name" value="Peptidase_M13"/>
    <property type="match status" value="1"/>
</dbReference>
<dbReference type="PANTHER" id="PTHR11733">
    <property type="entry name" value="ZINC METALLOPROTEASE FAMILY M13 NEPRILYSIN-RELATED"/>
    <property type="match status" value="1"/>
</dbReference>
<evidence type="ECO:0000256" key="2">
    <source>
        <dbReference type="ARBA" id="ARBA00004401"/>
    </source>
</evidence>
<comment type="similarity">
    <text evidence="3">Belongs to the peptidase M13 family.</text>
</comment>
<keyword evidence="10" id="KW-0812">Transmembrane</keyword>
<keyword evidence="4" id="KW-0645">Protease</keyword>
<dbReference type="PANTHER" id="PTHR11733:SF224">
    <property type="entry name" value="NEPRILYSIN-2"/>
    <property type="match status" value="1"/>
</dbReference>
<evidence type="ECO:0000259" key="12">
    <source>
        <dbReference type="Pfam" id="PF05649"/>
    </source>
</evidence>
<dbReference type="CDD" id="cd08662">
    <property type="entry name" value="M13"/>
    <property type="match status" value="1"/>
</dbReference>
<keyword evidence="10" id="KW-0472">Membrane</keyword>
<dbReference type="KEGG" id="foc:113213758"/>
<sequence length="754" mass="86035">MKNTVIKNPSWWKRRSRLERLLTAATGGLMCVALALVVALAVVAVHDDASATGAADARSRGPGPTPKPNEPANQDVCLTEGCIHAASYLLKTMDLDVDPCDDFYQYACGNFIRTTNIPDDKTSITTFSKINDDLTEQLRNVIEEPMTSSDPMSFGVAKKLYKACMNKTLVEERGLTPTKEILQKLGGWPVLEKDWSEEKFDWKEAVYKFRKEGFSVDYIFDFSINIDLKNSTSRVIDIDQASLGLSREYLHKGLEDKLVKEYYKYQVDIAVIFGADRAVAEKDMLDVVNFEINMANISLPNEQRRNSTKLYNPMKISELQERYPSIPWKEYMEKILPASITLSDSEVIIVDVPEYFSKLEKLLAMTPKRTIANYLLWRACSSTLSYLHDSVRDRQLKFYTALSGRTERESRWKECVDLASGSMSLSIGSLYVRRYFKEDSKRAALEMVNNIRQEMYKVLKSVPWMDDATRQAALEKAYSMTNHIAYPDELLDNSKLDKFYEGLEVNEDMYLESILNLTKFGTDYSFNRLRQKVNKTEWISHGRPAIVNAFYSSIENSIQFPAGILQGAFFSSDRPRYMNYGAIGFVIGHEITHGFDDQGRQFDKDGNLVDWWAKEVQKSYLEKARCIIEQYGNYTAKEVSLKLNGINTQGENIADNGGIKQAYRAYNTWVEANGPEPRLPGLPLNPRQLFWVSAASSWCSKYRPEALRVRITTGYHSPGEFRVRGPMSNQEDFAKDFNCPVASSMHPTKKCEVW</sequence>
<keyword evidence="6" id="KW-0378">Hydrolase</keyword>
<gene>
    <name evidence="14" type="primary">LOC113213758</name>
</gene>
<dbReference type="OrthoDB" id="6475849at2759"/>
<dbReference type="Gene3D" id="1.10.1380.10">
    <property type="entry name" value="Neutral endopeptidase , domain2"/>
    <property type="match status" value="1"/>
</dbReference>
<comment type="cofactor">
    <cofactor evidence="1">
        <name>Zn(2+)</name>
        <dbReference type="ChEBI" id="CHEBI:29105"/>
    </cofactor>
</comment>
<evidence type="ECO:0000313" key="13">
    <source>
        <dbReference type="Proteomes" id="UP000504606"/>
    </source>
</evidence>
<dbReference type="GO" id="GO:0016485">
    <property type="term" value="P:protein processing"/>
    <property type="evidence" value="ECO:0007669"/>
    <property type="project" value="TreeGrafter"/>
</dbReference>
<keyword evidence="8" id="KW-0482">Metalloprotease</keyword>
<evidence type="ECO:0000256" key="1">
    <source>
        <dbReference type="ARBA" id="ARBA00001947"/>
    </source>
</evidence>
<dbReference type="GO" id="GO:0005886">
    <property type="term" value="C:plasma membrane"/>
    <property type="evidence" value="ECO:0007669"/>
    <property type="project" value="UniProtKB-SubCell"/>
</dbReference>
<evidence type="ECO:0000256" key="10">
    <source>
        <dbReference type="SAM" id="Phobius"/>
    </source>
</evidence>
<feature type="region of interest" description="Disordered" evidence="9">
    <location>
        <begin position="52"/>
        <end position="72"/>
    </location>
</feature>
<dbReference type="Proteomes" id="UP000504606">
    <property type="component" value="Unplaced"/>
</dbReference>
<dbReference type="Pfam" id="PF05649">
    <property type="entry name" value="Peptidase_M13_N"/>
    <property type="match status" value="1"/>
</dbReference>
<evidence type="ECO:0000256" key="5">
    <source>
        <dbReference type="ARBA" id="ARBA00022723"/>
    </source>
</evidence>
<dbReference type="InterPro" id="IPR018497">
    <property type="entry name" value="Peptidase_M13_C"/>
</dbReference>
<dbReference type="InterPro" id="IPR042089">
    <property type="entry name" value="Peptidase_M13_dom_2"/>
</dbReference>
<keyword evidence="13" id="KW-1185">Reference proteome</keyword>
<accession>A0A9C6WV42</accession>
<dbReference type="AlphaFoldDB" id="A0A9C6WV42"/>
<evidence type="ECO:0000256" key="3">
    <source>
        <dbReference type="ARBA" id="ARBA00007357"/>
    </source>
</evidence>
<organism evidence="13 14">
    <name type="scientific">Frankliniella occidentalis</name>
    <name type="common">Western flower thrips</name>
    <name type="synonym">Euthrips occidentalis</name>
    <dbReference type="NCBI Taxonomy" id="133901"/>
    <lineage>
        <taxon>Eukaryota</taxon>
        <taxon>Metazoa</taxon>
        <taxon>Ecdysozoa</taxon>
        <taxon>Arthropoda</taxon>
        <taxon>Hexapoda</taxon>
        <taxon>Insecta</taxon>
        <taxon>Pterygota</taxon>
        <taxon>Neoptera</taxon>
        <taxon>Paraneoptera</taxon>
        <taxon>Thysanoptera</taxon>
        <taxon>Terebrantia</taxon>
        <taxon>Thripoidea</taxon>
        <taxon>Thripidae</taxon>
        <taxon>Frankliniella</taxon>
    </lineage>
</organism>
<name>A0A9C6WV42_FRAOC</name>
<evidence type="ECO:0000259" key="11">
    <source>
        <dbReference type="Pfam" id="PF01431"/>
    </source>
</evidence>
<dbReference type="Gene3D" id="3.40.390.10">
    <property type="entry name" value="Collagenase (Catalytic Domain)"/>
    <property type="match status" value="1"/>
</dbReference>
<keyword evidence="10" id="KW-1133">Transmembrane helix</keyword>
<feature type="domain" description="Peptidase M13 C-terminal" evidence="11">
    <location>
        <begin position="548"/>
        <end position="753"/>
    </location>
</feature>
<dbReference type="InterPro" id="IPR008753">
    <property type="entry name" value="Peptidase_M13_N"/>
</dbReference>
<dbReference type="SUPFAM" id="SSF55486">
    <property type="entry name" value="Metalloproteases ('zincins'), catalytic domain"/>
    <property type="match status" value="1"/>
</dbReference>
<dbReference type="RefSeq" id="XP_052122371.1">
    <property type="nucleotide sequence ID" value="XM_052266411.1"/>
</dbReference>
<proteinExistence type="inferred from homology"/>
<evidence type="ECO:0000256" key="8">
    <source>
        <dbReference type="ARBA" id="ARBA00023049"/>
    </source>
</evidence>
<dbReference type="GO" id="GO:0004222">
    <property type="term" value="F:metalloendopeptidase activity"/>
    <property type="evidence" value="ECO:0007669"/>
    <property type="project" value="InterPro"/>
</dbReference>
<evidence type="ECO:0000256" key="4">
    <source>
        <dbReference type="ARBA" id="ARBA00022670"/>
    </source>
</evidence>
<feature type="transmembrane region" description="Helical" evidence="10">
    <location>
        <begin position="21"/>
        <end position="45"/>
    </location>
</feature>
<evidence type="ECO:0000256" key="7">
    <source>
        <dbReference type="ARBA" id="ARBA00022833"/>
    </source>
</evidence>
<dbReference type="GO" id="GO:0046872">
    <property type="term" value="F:metal ion binding"/>
    <property type="evidence" value="ECO:0007669"/>
    <property type="project" value="UniProtKB-KW"/>
</dbReference>
<dbReference type="InterPro" id="IPR024079">
    <property type="entry name" value="MetalloPept_cat_dom_sf"/>
</dbReference>
<feature type="domain" description="Peptidase M13 N-terminal" evidence="12">
    <location>
        <begin position="99"/>
        <end position="487"/>
    </location>
</feature>
<dbReference type="PROSITE" id="PS51885">
    <property type="entry name" value="NEPRILYSIN"/>
    <property type="match status" value="1"/>
</dbReference>
<dbReference type="GeneID" id="113213758"/>
<reference evidence="14" key="1">
    <citation type="submission" date="2025-08" db="UniProtKB">
        <authorList>
            <consortium name="RefSeq"/>
        </authorList>
    </citation>
    <scope>IDENTIFICATION</scope>
    <source>
        <tissue evidence="14">Whole organism</tissue>
    </source>
</reference>